<dbReference type="PANTHER" id="PTHR30506">
    <property type="entry name" value="INNER MEMBRANE PROTEIN"/>
    <property type="match status" value="1"/>
</dbReference>
<organism evidence="8">
    <name type="scientific">Turicibacter sanguinis</name>
    <dbReference type="NCBI Taxonomy" id="154288"/>
    <lineage>
        <taxon>Bacteria</taxon>
        <taxon>Bacillati</taxon>
        <taxon>Bacillota</taxon>
        <taxon>Erysipelotrichia</taxon>
        <taxon>Erysipelotrichales</taxon>
        <taxon>Turicibacteraceae</taxon>
        <taxon>Turicibacter</taxon>
    </lineage>
</organism>
<evidence type="ECO:0000256" key="1">
    <source>
        <dbReference type="ARBA" id="ARBA00004651"/>
    </source>
</evidence>
<keyword evidence="5 7" id="KW-1133">Transmembrane helix</keyword>
<comment type="subcellular location">
    <subcellularLocation>
        <location evidence="1">Cell membrane</location>
        <topology evidence="1">Multi-pass membrane protein</topology>
    </subcellularLocation>
</comment>
<comment type="caution">
    <text evidence="8">The sequence shown here is derived from an EMBL/GenBank/DDBJ whole genome shotgun (WGS) entry which is preliminary data.</text>
</comment>
<dbReference type="GO" id="GO:0005886">
    <property type="term" value="C:plasma membrane"/>
    <property type="evidence" value="ECO:0007669"/>
    <property type="project" value="UniProtKB-SubCell"/>
</dbReference>
<evidence type="ECO:0000256" key="3">
    <source>
        <dbReference type="ARBA" id="ARBA00022475"/>
    </source>
</evidence>
<gene>
    <name evidence="8" type="ORF">GMA64_07440</name>
</gene>
<feature type="transmembrane region" description="Helical" evidence="7">
    <location>
        <begin position="63"/>
        <end position="83"/>
    </location>
</feature>
<accession>A0A6G2CN58</accession>
<evidence type="ECO:0000256" key="5">
    <source>
        <dbReference type="ARBA" id="ARBA00022989"/>
    </source>
</evidence>
<evidence type="ECO:0000313" key="8">
    <source>
        <dbReference type="EMBL" id="MTL94357.1"/>
    </source>
</evidence>
<feature type="transmembrane region" description="Helical" evidence="7">
    <location>
        <begin position="6"/>
        <end position="24"/>
    </location>
</feature>
<evidence type="ECO:0000256" key="4">
    <source>
        <dbReference type="ARBA" id="ARBA00022692"/>
    </source>
</evidence>
<name>A0A6G2CN58_9FIRM</name>
<evidence type="ECO:0000256" key="7">
    <source>
        <dbReference type="SAM" id="Phobius"/>
    </source>
</evidence>
<keyword evidence="3" id="KW-1003">Cell membrane</keyword>
<evidence type="ECO:0000256" key="2">
    <source>
        <dbReference type="ARBA" id="ARBA00008193"/>
    </source>
</evidence>
<dbReference type="PANTHER" id="PTHR30506:SF3">
    <property type="entry name" value="UPF0126 INNER MEMBRANE PROTEIN YADS-RELATED"/>
    <property type="match status" value="1"/>
</dbReference>
<dbReference type="EMBL" id="WMQV01000014">
    <property type="protein sequence ID" value="MTL94357.1"/>
    <property type="molecule type" value="Genomic_DNA"/>
</dbReference>
<dbReference type="RefSeq" id="WP_129821524.1">
    <property type="nucleotide sequence ID" value="NZ_JBKXON010000015.1"/>
</dbReference>
<evidence type="ECO:0000256" key="6">
    <source>
        <dbReference type="ARBA" id="ARBA00023136"/>
    </source>
</evidence>
<keyword evidence="6 7" id="KW-0472">Membrane</keyword>
<proteinExistence type="inferred from homology"/>
<comment type="similarity">
    <text evidence="2">Belongs to the UPF0126 family.</text>
</comment>
<keyword evidence="4 7" id="KW-0812">Transmembrane</keyword>
<dbReference type="AlphaFoldDB" id="A0A6G2CN58"/>
<sequence length="210" mass="23348">MDLITFFEYIGLFVFAASGAMCAIEKKMDFFGILTLATVTAIGGGVIRDVVTDIGVPVFFSKYEYMLTILIATILVICLRGRIKWQTSFLILDAIGLSVFTIAAGMKAIDLNYNFMTFLFVSVITAVGGGVIRDILAQEVPSILKHEIYAVASLIGAICFWFLHPYLGIMISAYLCLSIIFIIRLVTIHYQMHLPYIEEGKIYLKKTQAS</sequence>
<feature type="transmembrane region" description="Helical" evidence="7">
    <location>
        <begin position="115"/>
        <end position="136"/>
    </location>
</feature>
<dbReference type="InterPro" id="IPR005115">
    <property type="entry name" value="Gly_transporter"/>
</dbReference>
<feature type="transmembrane region" description="Helical" evidence="7">
    <location>
        <begin position="169"/>
        <end position="187"/>
    </location>
</feature>
<feature type="transmembrane region" description="Helical" evidence="7">
    <location>
        <begin position="31"/>
        <end position="51"/>
    </location>
</feature>
<dbReference type="Pfam" id="PF03458">
    <property type="entry name" value="Gly_transporter"/>
    <property type="match status" value="2"/>
</dbReference>
<protein>
    <submittedName>
        <fullName evidence="8">Trimeric intracellular cation channel family protein</fullName>
    </submittedName>
</protein>
<reference evidence="8" key="1">
    <citation type="journal article" date="2019" name="Nat. Med.">
        <title>A library of human gut bacterial isolates paired with longitudinal multiomics data enables mechanistic microbiome research.</title>
        <authorList>
            <person name="Poyet M."/>
            <person name="Groussin M."/>
            <person name="Gibbons S.M."/>
            <person name="Avila-Pacheco J."/>
            <person name="Jiang X."/>
            <person name="Kearney S.M."/>
            <person name="Perrotta A.R."/>
            <person name="Berdy B."/>
            <person name="Zhao S."/>
            <person name="Lieberman T.D."/>
            <person name="Swanson P.K."/>
            <person name="Smith M."/>
            <person name="Roesemann S."/>
            <person name="Alexander J.E."/>
            <person name="Rich S.A."/>
            <person name="Livny J."/>
            <person name="Vlamakis H."/>
            <person name="Clish C."/>
            <person name="Bullock K."/>
            <person name="Deik A."/>
            <person name="Scott J."/>
            <person name="Pierce K.A."/>
            <person name="Xavier R.J."/>
            <person name="Alm E.J."/>
        </authorList>
    </citation>
    <scope>NUCLEOTIDE SEQUENCE</scope>
    <source>
        <strain evidence="8">BIOML-A179</strain>
    </source>
</reference>